<dbReference type="EMBL" id="BLAY01000074">
    <property type="protein sequence ID" value="GET39787.1"/>
    <property type="molecule type" value="Genomic_DNA"/>
</dbReference>
<evidence type="ECO:0000256" key="3">
    <source>
        <dbReference type="ARBA" id="ARBA00022553"/>
    </source>
</evidence>
<dbReference type="InterPro" id="IPR036097">
    <property type="entry name" value="HisK_dim/P_sf"/>
</dbReference>
<accession>A0AAV3XH93</accession>
<dbReference type="PROSITE" id="PS50109">
    <property type="entry name" value="HIS_KIN"/>
    <property type="match status" value="1"/>
</dbReference>
<dbReference type="CDD" id="cd00082">
    <property type="entry name" value="HisKA"/>
    <property type="match status" value="1"/>
</dbReference>
<evidence type="ECO:0000256" key="7">
    <source>
        <dbReference type="ARBA" id="ARBA00022840"/>
    </source>
</evidence>
<dbReference type="PRINTS" id="PR00344">
    <property type="entry name" value="BCTRLSENSOR"/>
</dbReference>
<dbReference type="RefSeq" id="WP_226585343.1">
    <property type="nucleotide sequence ID" value="NZ_BLAY01000074.1"/>
</dbReference>
<evidence type="ECO:0000256" key="9">
    <source>
        <dbReference type="SAM" id="Coils"/>
    </source>
</evidence>
<keyword evidence="5" id="KW-0547">Nucleotide-binding</keyword>
<keyword evidence="3" id="KW-0597">Phosphoprotein</keyword>
<dbReference type="InterPro" id="IPR005467">
    <property type="entry name" value="His_kinase_dom"/>
</dbReference>
<protein>
    <recommendedName>
        <fullName evidence="2">histidine kinase</fullName>
        <ecNumber evidence="2">2.7.13.3</ecNumber>
    </recommendedName>
</protein>
<proteinExistence type="predicted"/>
<sequence length="629" mass="69695">MYDLTKFSLRDMVECGLALHQMGEGAANMEQTSNRMIKYLYEHLIDRQTGEKSCALVRCFKTHPYGELDAHRREYARSILGDEVPSPKMQCLTLLATAGEKSQWNSIEASAAHKAIPLKSEELVEQSPMISQLIQQFGLNISAVVQPDPNLLLEFEQKTFNVFYVPDAKDSPYIPAQDSFVIPFGIKSVLGFGALLPSGNLFAIIMFLKVQIPRSTAEMFSTLALNVKAALLPFVDGAVFEGASPSPASGNSQSISGHTREIQQLKSQVATLTQLLNVSEKSTLTQSDRLEQTIEQLSQTLASLQATQSQLIQSEKMAALGQLVAGIAHEINTPLGAIRSSAGNMTKFLSQTLEQLPTLFQSLSPEQAENFWQLLHRSIEEKLILSAKEERQFKRTLIRLLEAEAIDNASPIADSLVDMRIYREIDVFLPLLKHQNSKFILDIAYKISGVQRGVETINTATDLASKVVFALKTYARYDRSGVMKLANIIDGIETVLTLYQSQLKKGVEVMRNYSELPMLLCYPDDLNQVWNNLIQNALQAMNNQGTLILEAVLVEQQVKIGITDSGPGIPEEIKSQIFEPFFTTKPPGEGTGLGLDIVKKIVEKHRGTIAFKSQPGCTTFNVFLPIQPN</sequence>
<organism evidence="11 12">
    <name type="scientific">Microseira wollei NIES-4236</name>
    <dbReference type="NCBI Taxonomy" id="2530354"/>
    <lineage>
        <taxon>Bacteria</taxon>
        <taxon>Bacillati</taxon>
        <taxon>Cyanobacteriota</taxon>
        <taxon>Cyanophyceae</taxon>
        <taxon>Oscillatoriophycideae</taxon>
        <taxon>Aerosakkonematales</taxon>
        <taxon>Aerosakkonemataceae</taxon>
        <taxon>Microseira</taxon>
    </lineage>
</organism>
<dbReference type="SMART" id="SM00387">
    <property type="entry name" value="HATPase_c"/>
    <property type="match status" value="1"/>
</dbReference>
<comment type="caution">
    <text evidence="11">The sequence shown here is derived from an EMBL/GenBank/DDBJ whole genome shotgun (WGS) entry which is preliminary data.</text>
</comment>
<evidence type="ECO:0000313" key="12">
    <source>
        <dbReference type="Proteomes" id="UP001050975"/>
    </source>
</evidence>
<gene>
    <name evidence="11" type="ORF">MiSe_45590</name>
</gene>
<keyword evidence="7" id="KW-0067">ATP-binding</keyword>
<feature type="coiled-coil region" evidence="9">
    <location>
        <begin position="255"/>
        <end position="314"/>
    </location>
</feature>
<evidence type="ECO:0000256" key="8">
    <source>
        <dbReference type="ARBA" id="ARBA00023012"/>
    </source>
</evidence>
<name>A0AAV3XH93_9CYAN</name>
<dbReference type="GO" id="GO:0005524">
    <property type="term" value="F:ATP binding"/>
    <property type="evidence" value="ECO:0007669"/>
    <property type="project" value="UniProtKB-KW"/>
</dbReference>
<keyword evidence="12" id="KW-1185">Reference proteome</keyword>
<evidence type="ECO:0000256" key="5">
    <source>
        <dbReference type="ARBA" id="ARBA00022741"/>
    </source>
</evidence>
<evidence type="ECO:0000256" key="2">
    <source>
        <dbReference type="ARBA" id="ARBA00012438"/>
    </source>
</evidence>
<dbReference type="AlphaFoldDB" id="A0AAV3XH93"/>
<keyword evidence="9" id="KW-0175">Coiled coil</keyword>
<evidence type="ECO:0000256" key="1">
    <source>
        <dbReference type="ARBA" id="ARBA00000085"/>
    </source>
</evidence>
<evidence type="ECO:0000256" key="4">
    <source>
        <dbReference type="ARBA" id="ARBA00022679"/>
    </source>
</evidence>
<dbReference type="Gene3D" id="1.10.287.130">
    <property type="match status" value="1"/>
</dbReference>
<feature type="domain" description="Histidine kinase" evidence="10">
    <location>
        <begin position="326"/>
        <end position="628"/>
    </location>
</feature>
<dbReference type="PANTHER" id="PTHR43065">
    <property type="entry name" value="SENSOR HISTIDINE KINASE"/>
    <property type="match status" value="1"/>
</dbReference>
<evidence type="ECO:0000259" key="10">
    <source>
        <dbReference type="PROSITE" id="PS50109"/>
    </source>
</evidence>
<evidence type="ECO:0000313" key="11">
    <source>
        <dbReference type="EMBL" id="GET39787.1"/>
    </source>
</evidence>
<dbReference type="Proteomes" id="UP001050975">
    <property type="component" value="Unassembled WGS sequence"/>
</dbReference>
<dbReference type="Pfam" id="PF02518">
    <property type="entry name" value="HATPase_c"/>
    <property type="match status" value="1"/>
</dbReference>
<dbReference type="PANTHER" id="PTHR43065:SF10">
    <property type="entry name" value="PEROXIDE STRESS-ACTIVATED HISTIDINE KINASE MAK3"/>
    <property type="match status" value="1"/>
</dbReference>
<dbReference type="SUPFAM" id="SSF47384">
    <property type="entry name" value="Homodimeric domain of signal transducing histidine kinase"/>
    <property type="match status" value="1"/>
</dbReference>
<dbReference type="InterPro" id="IPR003594">
    <property type="entry name" value="HATPase_dom"/>
</dbReference>
<dbReference type="EC" id="2.7.13.3" evidence="2"/>
<reference evidence="11" key="1">
    <citation type="submission" date="2019-10" db="EMBL/GenBank/DDBJ databases">
        <title>Draft genome sequece of Microseira wollei NIES-4236.</title>
        <authorList>
            <person name="Yamaguchi H."/>
            <person name="Suzuki S."/>
            <person name="Kawachi M."/>
        </authorList>
    </citation>
    <scope>NUCLEOTIDE SEQUENCE</scope>
    <source>
        <strain evidence="11">NIES-4236</strain>
    </source>
</reference>
<evidence type="ECO:0000256" key="6">
    <source>
        <dbReference type="ARBA" id="ARBA00022777"/>
    </source>
</evidence>
<keyword evidence="8" id="KW-0902">Two-component regulatory system</keyword>
<dbReference type="InterPro" id="IPR004358">
    <property type="entry name" value="Sig_transdc_His_kin-like_C"/>
</dbReference>
<dbReference type="InterPro" id="IPR036890">
    <property type="entry name" value="HATPase_C_sf"/>
</dbReference>
<keyword evidence="4" id="KW-0808">Transferase</keyword>
<comment type="catalytic activity">
    <reaction evidence="1">
        <text>ATP + protein L-histidine = ADP + protein N-phospho-L-histidine.</text>
        <dbReference type="EC" id="2.7.13.3"/>
    </reaction>
</comment>
<dbReference type="Gene3D" id="3.30.565.10">
    <property type="entry name" value="Histidine kinase-like ATPase, C-terminal domain"/>
    <property type="match status" value="1"/>
</dbReference>
<dbReference type="InterPro" id="IPR003661">
    <property type="entry name" value="HisK_dim/P_dom"/>
</dbReference>
<dbReference type="SUPFAM" id="SSF55874">
    <property type="entry name" value="ATPase domain of HSP90 chaperone/DNA topoisomerase II/histidine kinase"/>
    <property type="match status" value="1"/>
</dbReference>
<keyword evidence="6 11" id="KW-0418">Kinase</keyword>
<dbReference type="GO" id="GO:0000155">
    <property type="term" value="F:phosphorelay sensor kinase activity"/>
    <property type="evidence" value="ECO:0007669"/>
    <property type="project" value="InterPro"/>
</dbReference>